<evidence type="ECO:0000256" key="6">
    <source>
        <dbReference type="ARBA" id="ARBA00023034"/>
    </source>
</evidence>
<sequence length="115" mass="13650">MDTFRSEETPPGLDMHWAPIVTFCTPCLVNFNVFLKFETLQEDQRYLIDLAGVSHLIKPEWLNESKGGATTNQMIGKFYAELSADQLYQLYNVYKYDFELFDYTMEEYLEYVRYP</sequence>
<dbReference type="InterPro" id="IPR018011">
    <property type="entry name" value="Carb_sulfotrans_8-10"/>
</dbReference>
<keyword evidence="3 9" id="KW-0808">Transferase</keyword>
<evidence type="ECO:0000256" key="9">
    <source>
        <dbReference type="RuleBase" id="RU364020"/>
    </source>
</evidence>
<comment type="similarity">
    <text evidence="2 9">Belongs to the sulfotransferase 2 family.</text>
</comment>
<evidence type="ECO:0000256" key="7">
    <source>
        <dbReference type="ARBA" id="ARBA00023136"/>
    </source>
</evidence>
<evidence type="ECO:0000256" key="8">
    <source>
        <dbReference type="ARBA" id="ARBA00023180"/>
    </source>
</evidence>
<dbReference type="EMBL" id="HBUF01677185">
    <property type="protein sequence ID" value="CAG6791615.1"/>
    <property type="molecule type" value="Transcribed_RNA"/>
</dbReference>
<dbReference type="GO" id="GO:0000139">
    <property type="term" value="C:Golgi membrane"/>
    <property type="evidence" value="ECO:0007669"/>
    <property type="project" value="UniProtKB-SubCell"/>
</dbReference>
<dbReference type="InterPro" id="IPR005331">
    <property type="entry name" value="Sulfotransferase"/>
</dbReference>
<protein>
    <recommendedName>
        <fullName evidence="9">Carbohydrate sulfotransferase</fullName>
        <ecNumber evidence="9">2.8.2.-</ecNumber>
    </recommendedName>
</protein>
<reference evidence="10" key="1">
    <citation type="submission" date="2021-05" db="EMBL/GenBank/DDBJ databases">
        <authorList>
            <person name="Alioto T."/>
            <person name="Alioto T."/>
            <person name="Gomez Garrido J."/>
        </authorList>
    </citation>
    <scope>NUCLEOTIDE SEQUENCE</scope>
</reference>
<dbReference type="EC" id="2.8.2.-" evidence="9"/>
<feature type="transmembrane region" description="Helical" evidence="9">
    <location>
        <begin position="15"/>
        <end position="35"/>
    </location>
</feature>
<dbReference type="GO" id="GO:0016051">
    <property type="term" value="P:carbohydrate biosynthetic process"/>
    <property type="evidence" value="ECO:0007669"/>
    <property type="project" value="InterPro"/>
</dbReference>
<proteinExistence type="inferred from homology"/>
<dbReference type="GO" id="GO:0008146">
    <property type="term" value="F:sulfotransferase activity"/>
    <property type="evidence" value="ECO:0007669"/>
    <property type="project" value="InterPro"/>
</dbReference>
<dbReference type="PANTHER" id="PTHR12137">
    <property type="entry name" value="CARBOHYDRATE SULFOTRANSFERASE"/>
    <property type="match status" value="1"/>
</dbReference>
<keyword evidence="9" id="KW-0119">Carbohydrate metabolism</keyword>
<keyword evidence="6 9" id="KW-0333">Golgi apparatus</keyword>
<dbReference type="EMBL" id="HBUF01677184">
    <property type="protein sequence ID" value="CAG6791614.1"/>
    <property type="molecule type" value="Transcribed_RNA"/>
</dbReference>
<dbReference type="PANTHER" id="PTHR12137:SF63">
    <property type="entry name" value="CARBOHYDRATE SULFOTRANSFERASE"/>
    <property type="match status" value="1"/>
</dbReference>
<keyword evidence="7 9" id="KW-0472">Membrane</keyword>
<name>A0A8D9BU84_9HEMI</name>
<evidence type="ECO:0000256" key="2">
    <source>
        <dbReference type="ARBA" id="ARBA00006339"/>
    </source>
</evidence>
<dbReference type="AlphaFoldDB" id="A0A8D9BU84"/>
<keyword evidence="9" id="KW-0735">Signal-anchor</keyword>
<keyword evidence="4 9" id="KW-0812">Transmembrane</keyword>
<evidence type="ECO:0000313" key="10">
    <source>
        <dbReference type="EMBL" id="CAG6791614.1"/>
    </source>
</evidence>
<evidence type="ECO:0000256" key="1">
    <source>
        <dbReference type="ARBA" id="ARBA00004323"/>
    </source>
</evidence>
<evidence type="ECO:0000256" key="5">
    <source>
        <dbReference type="ARBA" id="ARBA00022989"/>
    </source>
</evidence>
<comment type="subcellular location">
    <subcellularLocation>
        <location evidence="1 9">Golgi apparatus membrane</location>
        <topology evidence="1 9">Single-pass type II membrane protein</topology>
    </subcellularLocation>
</comment>
<organism evidence="10">
    <name type="scientific">Cacopsylla melanoneura</name>
    <dbReference type="NCBI Taxonomy" id="428564"/>
    <lineage>
        <taxon>Eukaryota</taxon>
        <taxon>Metazoa</taxon>
        <taxon>Ecdysozoa</taxon>
        <taxon>Arthropoda</taxon>
        <taxon>Hexapoda</taxon>
        <taxon>Insecta</taxon>
        <taxon>Pterygota</taxon>
        <taxon>Neoptera</taxon>
        <taxon>Paraneoptera</taxon>
        <taxon>Hemiptera</taxon>
        <taxon>Sternorrhyncha</taxon>
        <taxon>Psylloidea</taxon>
        <taxon>Psyllidae</taxon>
        <taxon>Psyllinae</taxon>
        <taxon>Cacopsylla</taxon>
    </lineage>
</organism>
<keyword evidence="8 9" id="KW-0325">Glycoprotein</keyword>
<dbReference type="Pfam" id="PF03567">
    <property type="entry name" value="Sulfotransfer_2"/>
    <property type="match status" value="1"/>
</dbReference>
<evidence type="ECO:0000256" key="3">
    <source>
        <dbReference type="ARBA" id="ARBA00022679"/>
    </source>
</evidence>
<accession>A0A8D9BU84</accession>
<evidence type="ECO:0000256" key="4">
    <source>
        <dbReference type="ARBA" id="ARBA00022692"/>
    </source>
</evidence>
<keyword evidence="5 9" id="KW-1133">Transmembrane helix</keyword>